<sequence>PYWRTPPNLTSCQCAQLSTVHGLPESSAGVVGCVYNGHRPTLLGCLRSWTHHRPRRPHLHQRRRRGAAPSFIIIHRPPALAGASNTIKAFFLPAEVARNRHRRLFCGFQIDQDLKIFGYRDADVEIERLQLGYHIHLHVHLSRSSCGAASALSDGQCWQILKAGKQRKSARYGASGGDGYSIACNDCGQWCHAGVFPISKKSAPEEWSCLMCLSQRAMVVSSLVYSLASSAFPCLAIALALSF</sequence>
<reference evidence="2 3" key="1">
    <citation type="journal article" date="2024" name="J Genomics">
        <title>Draft genome sequencing and assembly of Favolaschia claudopus CIRM-BRFM 2984 isolated from oak limbs.</title>
        <authorList>
            <person name="Navarro D."/>
            <person name="Drula E."/>
            <person name="Chaduli D."/>
            <person name="Cazenave R."/>
            <person name="Ahrendt S."/>
            <person name="Wang J."/>
            <person name="Lipzen A."/>
            <person name="Daum C."/>
            <person name="Barry K."/>
            <person name="Grigoriev I.V."/>
            <person name="Favel A."/>
            <person name="Rosso M.N."/>
            <person name="Martin F."/>
        </authorList>
    </citation>
    <scope>NUCLEOTIDE SEQUENCE [LARGE SCALE GENOMIC DNA]</scope>
    <source>
        <strain evidence="2 3">CIRM-BRFM 2984</strain>
    </source>
</reference>
<keyword evidence="1" id="KW-0812">Transmembrane</keyword>
<keyword evidence="3" id="KW-1185">Reference proteome</keyword>
<feature type="transmembrane region" description="Helical" evidence="1">
    <location>
        <begin position="218"/>
        <end position="241"/>
    </location>
</feature>
<comment type="caution">
    <text evidence="2">The sequence shown here is derived from an EMBL/GenBank/DDBJ whole genome shotgun (WGS) entry which is preliminary data.</text>
</comment>
<dbReference type="Gene3D" id="3.30.40.10">
    <property type="entry name" value="Zinc/RING finger domain, C3HC4 (zinc finger)"/>
    <property type="match status" value="1"/>
</dbReference>
<dbReference type="AlphaFoldDB" id="A0AAW0AYJ7"/>
<organism evidence="2 3">
    <name type="scientific">Favolaschia claudopus</name>
    <dbReference type="NCBI Taxonomy" id="2862362"/>
    <lineage>
        <taxon>Eukaryota</taxon>
        <taxon>Fungi</taxon>
        <taxon>Dikarya</taxon>
        <taxon>Basidiomycota</taxon>
        <taxon>Agaricomycotina</taxon>
        <taxon>Agaricomycetes</taxon>
        <taxon>Agaricomycetidae</taxon>
        <taxon>Agaricales</taxon>
        <taxon>Marasmiineae</taxon>
        <taxon>Mycenaceae</taxon>
        <taxon>Favolaschia</taxon>
    </lineage>
</organism>
<dbReference type="InterPro" id="IPR013083">
    <property type="entry name" value="Znf_RING/FYVE/PHD"/>
</dbReference>
<gene>
    <name evidence="2" type="ORF">R3P38DRAFT_1295842</name>
</gene>
<protein>
    <submittedName>
        <fullName evidence="2">Uncharacterized protein</fullName>
    </submittedName>
</protein>
<evidence type="ECO:0000256" key="1">
    <source>
        <dbReference type="SAM" id="Phobius"/>
    </source>
</evidence>
<accession>A0AAW0AYJ7</accession>
<keyword evidence="1" id="KW-1133">Transmembrane helix</keyword>
<evidence type="ECO:0000313" key="2">
    <source>
        <dbReference type="EMBL" id="KAK7018228.1"/>
    </source>
</evidence>
<dbReference type="InterPro" id="IPR011011">
    <property type="entry name" value="Znf_FYVE_PHD"/>
</dbReference>
<dbReference type="Proteomes" id="UP001362999">
    <property type="component" value="Unassembled WGS sequence"/>
</dbReference>
<keyword evidence="1" id="KW-0472">Membrane</keyword>
<evidence type="ECO:0000313" key="3">
    <source>
        <dbReference type="Proteomes" id="UP001362999"/>
    </source>
</evidence>
<dbReference type="SUPFAM" id="SSF57903">
    <property type="entry name" value="FYVE/PHD zinc finger"/>
    <property type="match status" value="1"/>
</dbReference>
<dbReference type="EMBL" id="JAWWNJ010000046">
    <property type="protein sequence ID" value="KAK7018228.1"/>
    <property type="molecule type" value="Genomic_DNA"/>
</dbReference>
<feature type="non-terminal residue" evidence="2">
    <location>
        <position position="1"/>
    </location>
</feature>
<name>A0AAW0AYJ7_9AGAR</name>
<proteinExistence type="predicted"/>